<evidence type="ECO:0000313" key="3">
    <source>
        <dbReference type="Proteomes" id="UP000176527"/>
    </source>
</evidence>
<feature type="transmembrane region" description="Helical" evidence="1">
    <location>
        <begin position="12"/>
        <end position="36"/>
    </location>
</feature>
<feature type="transmembrane region" description="Helical" evidence="1">
    <location>
        <begin position="42"/>
        <end position="61"/>
    </location>
</feature>
<keyword evidence="1" id="KW-0812">Transmembrane</keyword>
<keyword evidence="1" id="KW-1133">Transmembrane helix</keyword>
<dbReference type="AlphaFoldDB" id="A0A1F5K9M3"/>
<comment type="caution">
    <text evidence="2">The sequence shown here is derived from an EMBL/GenBank/DDBJ whole genome shotgun (WGS) entry which is preliminary data.</text>
</comment>
<reference evidence="2 3" key="1">
    <citation type="journal article" date="2016" name="Nat. Commun.">
        <title>Thousands of microbial genomes shed light on interconnected biogeochemical processes in an aquifer system.</title>
        <authorList>
            <person name="Anantharaman K."/>
            <person name="Brown C.T."/>
            <person name="Hug L.A."/>
            <person name="Sharon I."/>
            <person name="Castelle C.J."/>
            <person name="Probst A.J."/>
            <person name="Thomas B.C."/>
            <person name="Singh A."/>
            <person name="Wilkins M.J."/>
            <person name="Karaoz U."/>
            <person name="Brodie E.L."/>
            <person name="Williams K.H."/>
            <person name="Hubbard S.S."/>
            <person name="Banfield J.F."/>
        </authorList>
    </citation>
    <scope>NUCLEOTIDE SEQUENCE [LARGE SCALE GENOMIC DNA]</scope>
</reference>
<keyword evidence="1" id="KW-0472">Membrane</keyword>
<accession>A0A1F5K9M3</accession>
<proteinExistence type="predicted"/>
<dbReference type="Proteomes" id="UP000176527">
    <property type="component" value="Unassembled WGS sequence"/>
</dbReference>
<sequence>MRPLLKLNRDQLFKMSDIFSDTGLVALATVVIPSVIDKIDPFKLVLGLVVTIFCWVVSLVLRK</sequence>
<name>A0A1F5K9M3_9BACT</name>
<evidence type="ECO:0000256" key="1">
    <source>
        <dbReference type="SAM" id="Phobius"/>
    </source>
</evidence>
<gene>
    <name evidence="2" type="ORF">A3F00_05090</name>
</gene>
<protein>
    <submittedName>
        <fullName evidence="2">Uncharacterized protein</fullName>
    </submittedName>
</protein>
<evidence type="ECO:0000313" key="2">
    <source>
        <dbReference type="EMBL" id="OGE37534.1"/>
    </source>
</evidence>
<organism evidence="2 3">
    <name type="scientific">Candidatus Daviesbacteria bacterium RIFCSPHIGHO2_12_FULL_37_11</name>
    <dbReference type="NCBI Taxonomy" id="1797777"/>
    <lineage>
        <taxon>Bacteria</taxon>
        <taxon>Candidatus Daviesiibacteriota</taxon>
    </lineage>
</organism>
<dbReference type="EMBL" id="MFDE01000040">
    <property type="protein sequence ID" value="OGE37534.1"/>
    <property type="molecule type" value="Genomic_DNA"/>
</dbReference>